<keyword evidence="3" id="KW-1185">Reference proteome</keyword>
<dbReference type="EMBL" id="WFLM01000005">
    <property type="protein sequence ID" value="KAB8037047.1"/>
    <property type="molecule type" value="Genomic_DNA"/>
</dbReference>
<evidence type="ECO:0000256" key="1">
    <source>
        <dbReference type="SAM" id="SignalP"/>
    </source>
</evidence>
<dbReference type="AlphaFoldDB" id="A0A6N6VQU1"/>
<dbReference type="Proteomes" id="UP000437748">
    <property type="component" value="Unassembled WGS sequence"/>
</dbReference>
<accession>A0A6N6VQU1</accession>
<keyword evidence="1" id="KW-0732">Signal</keyword>
<name>A0A6N6VQU1_9BACT</name>
<evidence type="ECO:0000313" key="2">
    <source>
        <dbReference type="EMBL" id="KAB8037047.1"/>
    </source>
</evidence>
<feature type="signal peptide" evidence="1">
    <location>
        <begin position="1"/>
        <end position="19"/>
    </location>
</feature>
<proteinExistence type="predicted"/>
<gene>
    <name evidence="2" type="ORF">GCL60_14540</name>
</gene>
<sequence length="383" mass="42949">MKIKIIFSLILSYSPFLFLKNTYAFELPDVDPIECKTSLREDFLSNKGTISSVIDNIGKNFDPENSKQGKIVDSFSVTFATAALATYTAGVDGFNVTSILNLIKNILDNVYKFDFPNGNIAVPVCEKKNPAKEITLAKNIINTFYSTHKLGVNQFSSSSDIFTIPKNSKNILIIGKENKMNLVKFMNFKEDDITITSVSTLEFPLIALNKRKDSCKEGLTLKGGQYCTVEYSFDSSKVIKQNSQSIIVNYVSNTGPHSVSSNISYGTFDKDCVPFKVYAPWGIGYAIDIKGPNNPEINLASCAILNEENYGGNKEYPDYFKNISVGQTSPKIYVLKNSTVRIHRFWGSNNDYFYNIKNGINNFVQCNGTLFGNMNCWETRRDF</sequence>
<dbReference type="OrthoDB" id="9841502at2"/>
<protein>
    <submittedName>
        <fullName evidence="2">Uncharacterized protein</fullName>
    </submittedName>
</protein>
<organism evidence="2 3">
    <name type="scientific">Silvanigrella paludirubra</name>
    <dbReference type="NCBI Taxonomy" id="2499159"/>
    <lineage>
        <taxon>Bacteria</taxon>
        <taxon>Pseudomonadati</taxon>
        <taxon>Bdellovibrionota</taxon>
        <taxon>Oligoflexia</taxon>
        <taxon>Silvanigrellales</taxon>
        <taxon>Silvanigrellaceae</taxon>
        <taxon>Silvanigrella</taxon>
    </lineage>
</organism>
<evidence type="ECO:0000313" key="3">
    <source>
        <dbReference type="Proteomes" id="UP000437748"/>
    </source>
</evidence>
<reference evidence="2 3" key="1">
    <citation type="submission" date="2019-10" db="EMBL/GenBank/DDBJ databases">
        <title>New species of Slilvanegrellaceae.</title>
        <authorList>
            <person name="Pitt A."/>
            <person name="Hahn M.W."/>
        </authorList>
    </citation>
    <scope>NUCLEOTIDE SEQUENCE [LARGE SCALE GENOMIC DNA]</scope>
    <source>
        <strain evidence="2 3">SP-Ram-0.45-NSY-1</strain>
    </source>
</reference>
<feature type="chain" id="PRO_5026698737" evidence="1">
    <location>
        <begin position="20"/>
        <end position="383"/>
    </location>
</feature>
<dbReference type="RefSeq" id="WP_153421464.1">
    <property type="nucleotide sequence ID" value="NZ_WFLM01000005.1"/>
</dbReference>
<comment type="caution">
    <text evidence="2">The sequence shown here is derived from an EMBL/GenBank/DDBJ whole genome shotgun (WGS) entry which is preliminary data.</text>
</comment>